<name>A0A812J0V7_9DINO</name>
<keyword evidence="2" id="KW-1185">Reference proteome</keyword>
<dbReference type="EMBL" id="CAJNDS010000347">
    <property type="protein sequence ID" value="CAE7195833.1"/>
    <property type="molecule type" value="Genomic_DNA"/>
</dbReference>
<reference evidence="1" key="1">
    <citation type="submission" date="2021-02" db="EMBL/GenBank/DDBJ databases">
        <authorList>
            <person name="Dougan E. K."/>
            <person name="Rhodes N."/>
            <person name="Thang M."/>
            <person name="Chan C."/>
        </authorList>
    </citation>
    <scope>NUCLEOTIDE SEQUENCE</scope>
</reference>
<evidence type="ECO:0000313" key="1">
    <source>
        <dbReference type="EMBL" id="CAE7195833.1"/>
    </source>
</evidence>
<organism evidence="1 2">
    <name type="scientific">Symbiodinium natans</name>
    <dbReference type="NCBI Taxonomy" id="878477"/>
    <lineage>
        <taxon>Eukaryota</taxon>
        <taxon>Sar</taxon>
        <taxon>Alveolata</taxon>
        <taxon>Dinophyceae</taxon>
        <taxon>Suessiales</taxon>
        <taxon>Symbiodiniaceae</taxon>
        <taxon>Symbiodinium</taxon>
    </lineage>
</organism>
<evidence type="ECO:0000313" key="2">
    <source>
        <dbReference type="Proteomes" id="UP000604046"/>
    </source>
</evidence>
<protein>
    <submittedName>
        <fullName evidence="1">Contig13544.g14453 protein</fullName>
    </submittedName>
</protein>
<proteinExistence type="predicted"/>
<accession>A0A812J0V7</accession>
<dbReference type="AlphaFoldDB" id="A0A812J0V7"/>
<sequence>MSAVGEIPILGHLLKYFVEDLTTTFTWRQDVGLPPGHIKAIHPIGSVAVVQLAWFEDAIQEAGYTGLFTADGMAPGAALKVFRDNEESVNSFMLYSLRGQKPVLQGFEVIIGLLRLWCAAGFLQVECAVRKGFSQFEHMLCNKLSDFRDKGFAEKLLLKSFETASKYPFTTGLSQWAEGPGLLPEHTKFPFVLCLRPTDIIREHFEEFKHEKFEHIQEQLGFLCLGLTPALSDLYEIWAAPEPKTNLTKIGMVSLRTEFRKTKFGANRDFGKKGVEQCFHGSGHDRFENDLMIREDWKPIVDDPDFWFDEGANNRYSDVDPGEKDSGLGQNAWAGGYNPAGVSEMMNDAQHTGGSLLETGSRPRCPFAYLHQGESSIVHSLLSK</sequence>
<dbReference type="Proteomes" id="UP000604046">
    <property type="component" value="Unassembled WGS sequence"/>
</dbReference>
<gene>
    <name evidence="1" type="primary">Contig13544.g14453</name>
    <name evidence="1" type="ORF">SNAT2548_LOCUS5458</name>
</gene>
<comment type="caution">
    <text evidence="1">The sequence shown here is derived from an EMBL/GenBank/DDBJ whole genome shotgun (WGS) entry which is preliminary data.</text>
</comment>